<accession>A0A3B0ST49</accession>
<dbReference type="Pfam" id="PF14229">
    <property type="entry name" value="DUF4332"/>
    <property type="match status" value="1"/>
</dbReference>
<evidence type="ECO:0000259" key="1">
    <source>
        <dbReference type="Pfam" id="PF14229"/>
    </source>
</evidence>
<sequence length="53" mass="5461">MASIDAIEGIGHKSATKLRKARVRTTQALLKLGATKKGRRALAAASGISEGSI</sequence>
<reference evidence="2" key="1">
    <citation type="submission" date="2018-06" db="EMBL/GenBank/DDBJ databases">
        <authorList>
            <person name="Zhirakovskaya E."/>
        </authorList>
    </citation>
    <scope>NUCLEOTIDE SEQUENCE</scope>
</reference>
<organism evidence="2">
    <name type="scientific">hydrothermal vent metagenome</name>
    <dbReference type="NCBI Taxonomy" id="652676"/>
    <lineage>
        <taxon>unclassified sequences</taxon>
        <taxon>metagenomes</taxon>
        <taxon>ecological metagenomes</taxon>
    </lineage>
</organism>
<gene>
    <name evidence="2" type="ORF">MNBD_ACTINO02-2692</name>
</gene>
<dbReference type="EMBL" id="UOEK01000393">
    <property type="protein sequence ID" value="VAW07273.1"/>
    <property type="molecule type" value="Genomic_DNA"/>
</dbReference>
<proteinExistence type="predicted"/>
<dbReference type="AlphaFoldDB" id="A0A3B0ST49"/>
<feature type="non-terminal residue" evidence="2">
    <location>
        <position position="53"/>
    </location>
</feature>
<protein>
    <recommendedName>
        <fullName evidence="1">DUF4332 domain-containing protein</fullName>
    </recommendedName>
</protein>
<evidence type="ECO:0000313" key="2">
    <source>
        <dbReference type="EMBL" id="VAW07273.1"/>
    </source>
</evidence>
<dbReference type="Gene3D" id="1.10.150.20">
    <property type="entry name" value="5' to 3' exonuclease, C-terminal subdomain"/>
    <property type="match status" value="1"/>
</dbReference>
<name>A0A3B0ST49_9ZZZZ</name>
<dbReference type="InterPro" id="IPR025567">
    <property type="entry name" value="DUF4332"/>
</dbReference>
<feature type="domain" description="DUF4332" evidence="1">
    <location>
        <begin position="8"/>
        <end position="53"/>
    </location>
</feature>